<feature type="compositionally biased region" description="Basic and acidic residues" evidence="2">
    <location>
        <begin position="34"/>
        <end position="58"/>
    </location>
</feature>
<evidence type="ECO:0000256" key="1">
    <source>
        <dbReference type="SAM" id="Coils"/>
    </source>
</evidence>
<dbReference type="Proteomes" id="UP001054252">
    <property type="component" value="Unassembled WGS sequence"/>
</dbReference>
<dbReference type="EMBL" id="BPVZ01000201">
    <property type="protein sequence ID" value="GKV46060.1"/>
    <property type="molecule type" value="Genomic_DNA"/>
</dbReference>
<protein>
    <submittedName>
        <fullName evidence="3">Uncharacterized protein</fullName>
    </submittedName>
</protein>
<name>A0AAV5M895_9ROSI</name>
<proteinExistence type="predicted"/>
<keyword evidence="4" id="KW-1185">Reference proteome</keyword>
<accession>A0AAV5M895</accession>
<keyword evidence="1" id="KW-0175">Coiled coil</keyword>
<dbReference type="AlphaFoldDB" id="A0AAV5M895"/>
<organism evidence="3 4">
    <name type="scientific">Rubroshorea leprosula</name>
    <dbReference type="NCBI Taxonomy" id="152421"/>
    <lineage>
        <taxon>Eukaryota</taxon>
        <taxon>Viridiplantae</taxon>
        <taxon>Streptophyta</taxon>
        <taxon>Embryophyta</taxon>
        <taxon>Tracheophyta</taxon>
        <taxon>Spermatophyta</taxon>
        <taxon>Magnoliopsida</taxon>
        <taxon>eudicotyledons</taxon>
        <taxon>Gunneridae</taxon>
        <taxon>Pentapetalae</taxon>
        <taxon>rosids</taxon>
        <taxon>malvids</taxon>
        <taxon>Malvales</taxon>
        <taxon>Dipterocarpaceae</taxon>
        <taxon>Rubroshorea</taxon>
    </lineage>
</organism>
<sequence length="359" mass="39997">MILNNLSKNLEMFQTGGLDGVTAVNSSSFGARENPFEQLRELKRKREELDGASKDERPATANSTTPSSELMAEPHQKNHQLAAAGAPQGPLFSTNRGTQIQMNKVAHDKEASTSSSAPPPHHELGLGSKQQVSMYNLVKQYVKLKDAKRRWQEAAAAAIDANHEYKEKKKEADNLNEQVKGLEEGFSKLKAELAEKISKDALQLQMLYAVILGWNLKNRLLQVISPGSEFLNLPLWDTIQLYPSLQNQFNEGLALIGQGHPIDDKVATQSNDPPVVVPLSKFWHYNLLDNVSQCEPRVFCTLEDAANIAANSLQFQAENARANNVEQEDDANYQRMDEATEAEHWDWRSVLRALGGKDP</sequence>
<gene>
    <name evidence="3" type="ORF">SLEP1_g53073</name>
</gene>
<evidence type="ECO:0000313" key="4">
    <source>
        <dbReference type="Proteomes" id="UP001054252"/>
    </source>
</evidence>
<reference evidence="3 4" key="1">
    <citation type="journal article" date="2021" name="Commun. Biol.">
        <title>The genome of Shorea leprosula (Dipterocarpaceae) highlights the ecological relevance of drought in aseasonal tropical rainforests.</title>
        <authorList>
            <person name="Ng K.K.S."/>
            <person name="Kobayashi M.J."/>
            <person name="Fawcett J.A."/>
            <person name="Hatakeyama M."/>
            <person name="Paape T."/>
            <person name="Ng C.H."/>
            <person name="Ang C.C."/>
            <person name="Tnah L.H."/>
            <person name="Lee C.T."/>
            <person name="Nishiyama T."/>
            <person name="Sese J."/>
            <person name="O'Brien M.J."/>
            <person name="Copetti D."/>
            <person name="Mohd Noor M.I."/>
            <person name="Ong R.C."/>
            <person name="Putra M."/>
            <person name="Sireger I.Z."/>
            <person name="Indrioko S."/>
            <person name="Kosugi Y."/>
            <person name="Izuno A."/>
            <person name="Isagi Y."/>
            <person name="Lee S.L."/>
            <person name="Shimizu K.K."/>
        </authorList>
    </citation>
    <scope>NUCLEOTIDE SEQUENCE [LARGE SCALE GENOMIC DNA]</scope>
    <source>
        <strain evidence="3">214</strain>
    </source>
</reference>
<evidence type="ECO:0000256" key="2">
    <source>
        <dbReference type="SAM" id="MobiDB-lite"/>
    </source>
</evidence>
<evidence type="ECO:0000313" key="3">
    <source>
        <dbReference type="EMBL" id="GKV46060.1"/>
    </source>
</evidence>
<feature type="coiled-coil region" evidence="1">
    <location>
        <begin position="158"/>
        <end position="192"/>
    </location>
</feature>
<feature type="region of interest" description="Disordered" evidence="2">
    <location>
        <begin position="26"/>
        <end position="128"/>
    </location>
</feature>
<feature type="compositionally biased region" description="Polar residues" evidence="2">
    <location>
        <begin position="91"/>
        <end position="102"/>
    </location>
</feature>
<comment type="caution">
    <text evidence="3">The sequence shown here is derived from an EMBL/GenBank/DDBJ whole genome shotgun (WGS) entry which is preliminary data.</text>
</comment>